<evidence type="ECO:0000256" key="1">
    <source>
        <dbReference type="ARBA" id="ARBA00004141"/>
    </source>
</evidence>
<dbReference type="PANTHER" id="PTHR11394">
    <property type="entry name" value="TASTE RECEPTOR TYPE 2"/>
    <property type="match status" value="1"/>
</dbReference>
<keyword evidence="7 12" id="KW-0297">G-protein coupled receptor</keyword>
<dbReference type="Gene3D" id="1.20.1070.10">
    <property type="entry name" value="Rhodopsin 7-helix transmembrane proteins"/>
    <property type="match status" value="1"/>
</dbReference>
<evidence type="ECO:0000256" key="5">
    <source>
        <dbReference type="ARBA" id="ARBA00022692"/>
    </source>
</evidence>
<proteinExistence type="inferred from homology"/>
<dbReference type="Pfam" id="PF05296">
    <property type="entry name" value="TAS2R"/>
    <property type="match status" value="1"/>
</dbReference>
<keyword evidence="4 12" id="KW-0716">Sensory transduction</keyword>
<protein>
    <recommendedName>
        <fullName evidence="12">Taste receptor type 2</fullName>
    </recommendedName>
</protein>
<comment type="caution">
    <text evidence="14">The sequence shown here is derived from an EMBL/GenBank/DDBJ whole genome shotgun (WGS) entry which is preliminary data.</text>
</comment>
<dbReference type="GO" id="GO:0033038">
    <property type="term" value="F:bitter taste receptor activity"/>
    <property type="evidence" value="ECO:0007669"/>
    <property type="project" value="InterPro"/>
</dbReference>
<feature type="transmembrane region" description="Helical" evidence="13">
    <location>
        <begin position="126"/>
        <end position="147"/>
    </location>
</feature>
<evidence type="ECO:0000256" key="13">
    <source>
        <dbReference type="SAM" id="Phobius"/>
    </source>
</evidence>
<dbReference type="GO" id="GO:0016020">
    <property type="term" value="C:membrane"/>
    <property type="evidence" value="ECO:0007669"/>
    <property type="project" value="UniProtKB-SubCell"/>
</dbReference>
<comment type="subcellular location">
    <subcellularLocation>
        <location evidence="1 12">Membrane</location>
        <topology evidence="1 12">Multi-pass membrane protein</topology>
    </subcellularLocation>
</comment>
<dbReference type="OrthoDB" id="8876749at2759"/>
<keyword evidence="3 12" id="KW-0919">Taste</keyword>
<dbReference type="GO" id="GO:0004930">
    <property type="term" value="F:G protein-coupled receptor activity"/>
    <property type="evidence" value="ECO:0007669"/>
    <property type="project" value="UniProtKB-KW"/>
</dbReference>
<evidence type="ECO:0000256" key="3">
    <source>
        <dbReference type="ARBA" id="ARBA00022480"/>
    </source>
</evidence>
<evidence type="ECO:0000313" key="14">
    <source>
        <dbReference type="EMBL" id="KAG9466664.1"/>
    </source>
</evidence>
<evidence type="ECO:0000256" key="4">
    <source>
        <dbReference type="ARBA" id="ARBA00022606"/>
    </source>
</evidence>
<feature type="transmembrane region" description="Helical" evidence="13">
    <location>
        <begin position="43"/>
        <end position="66"/>
    </location>
</feature>
<reference evidence="14" key="1">
    <citation type="thesis" date="2020" institute="ProQuest LLC" country="789 East Eisenhower Parkway, Ann Arbor, MI, USA">
        <title>Comparative Genomics and Chromosome Evolution.</title>
        <authorList>
            <person name="Mudd A.B."/>
        </authorList>
    </citation>
    <scope>NUCLEOTIDE SEQUENCE</scope>
    <source>
        <strain evidence="14">HN-11 Male</strain>
        <tissue evidence="14">Kidney and liver</tissue>
    </source>
</reference>
<evidence type="ECO:0000313" key="15">
    <source>
        <dbReference type="Proteomes" id="UP000770717"/>
    </source>
</evidence>
<feature type="transmembrane region" description="Helical" evidence="13">
    <location>
        <begin position="178"/>
        <end position="205"/>
    </location>
</feature>
<keyword evidence="10 12" id="KW-0807">Transducer</keyword>
<comment type="similarity">
    <text evidence="2 11">Belongs to the G-protein coupled receptor T2R family.</text>
</comment>
<keyword evidence="8 12" id="KW-0472">Membrane</keyword>
<accession>A0A8J6BBF3</accession>
<evidence type="ECO:0000256" key="7">
    <source>
        <dbReference type="ARBA" id="ARBA00023040"/>
    </source>
</evidence>
<feature type="transmembrane region" description="Helical" evidence="13">
    <location>
        <begin position="225"/>
        <end position="252"/>
    </location>
</feature>
<keyword evidence="15" id="KW-1185">Reference proteome</keyword>
<dbReference type="EMBL" id="WNTK01001922">
    <property type="protein sequence ID" value="KAG9466664.1"/>
    <property type="molecule type" value="Genomic_DNA"/>
</dbReference>
<keyword evidence="6 13" id="KW-1133">Transmembrane helix</keyword>
<sequence length="302" mass="34467">MALVTALITTAFIGGLLMHSYIAITVIIRWLHKKPVTPIDQVLVCLGIARMLLQIFSLMDLFLSIYQHGYLEPGSMFHFAVDGSFIFFNYSSIWFSTLFCVTFLLKIATYRHRLFLRLKRIVSQRITSLIVLSLVVSFGYVLMYVYLLTTDSGVKNMTDVINNVTNVTKKLQSRVHHVVFFLLGNSIPIGIYCCSVTLLIASLYFHIDNMRANSNSAPLRLKAYYMAITTLAFCLLCYIFTVISNVFVLCYIFMLEVFWIHIILNVFPIIHSAFLICKTSYLRQYITLLYNGIVGFMLPGGA</sequence>
<evidence type="ECO:0000256" key="12">
    <source>
        <dbReference type="RuleBase" id="RU004424"/>
    </source>
</evidence>
<evidence type="ECO:0000256" key="11">
    <source>
        <dbReference type="RuleBase" id="RU004423"/>
    </source>
</evidence>
<dbReference type="Proteomes" id="UP000770717">
    <property type="component" value="Unassembled WGS sequence"/>
</dbReference>
<dbReference type="PANTHER" id="PTHR11394:SF160">
    <property type="entry name" value="TASTE RECEPTOR TYPE 2"/>
    <property type="match status" value="1"/>
</dbReference>
<evidence type="ECO:0000256" key="8">
    <source>
        <dbReference type="ARBA" id="ARBA00023136"/>
    </source>
</evidence>
<feature type="transmembrane region" description="Helical" evidence="13">
    <location>
        <begin position="258"/>
        <end position="277"/>
    </location>
</feature>
<dbReference type="InterPro" id="IPR007960">
    <property type="entry name" value="TAS2R"/>
</dbReference>
<dbReference type="AlphaFoldDB" id="A0A8J6BBF3"/>
<evidence type="ECO:0000256" key="10">
    <source>
        <dbReference type="ARBA" id="ARBA00023224"/>
    </source>
</evidence>
<evidence type="ECO:0000256" key="9">
    <source>
        <dbReference type="ARBA" id="ARBA00023170"/>
    </source>
</evidence>
<evidence type="ECO:0000256" key="6">
    <source>
        <dbReference type="ARBA" id="ARBA00022989"/>
    </source>
</evidence>
<feature type="transmembrane region" description="Helical" evidence="13">
    <location>
        <begin position="86"/>
        <end position="105"/>
    </location>
</feature>
<evidence type="ECO:0000256" key="2">
    <source>
        <dbReference type="ARBA" id="ARBA00007376"/>
    </source>
</evidence>
<dbReference type="SUPFAM" id="SSF81321">
    <property type="entry name" value="Family A G protein-coupled receptor-like"/>
    <property type="match status" value="1"/>
</dbReference>
<feature type="transmembrane region" description="Helical" evidence="13">
    <location>
        <begin position="6"/>
        <end position="31"/>
    </location>
</feature>
<keyword evidence="5 12" id="KW-0812">Transmembrane</keyword>
<organism evidence="14 15">
    <name type="scientific">Eleutherodactylus coqui</name>
    <name type="common">Puerto Rican coqui</name>
    <dbReference type="NCBI Taxonomy" id="57060"/>
    <lineage>
        <taxon>Eukaryota</taxon>
        <taxon>Metazoa</taxon>
        <taxon>Chordata</taxon>
        <taxon>Craniata</taxon>
        <taxon>Vertebrata</taxon>
        <taxon>Euteleostomi</taxon>
        <taxon>Amphibia</taxon>
        <taxon>Batrachia</taxon>
        <taxon>Anura</taxon>
        <taxon>Neobatrachia</taxon>
        <taxon>Hyloidea</taxon>
        <taxon>Eleutherodactylidae</taxon>
        <taxon>Eleutherodactylinae</taxon>
        <taxon>Eleutherodactylus</taxon>
        <taxon>Eleutherodactylus</taxon>
    </lineage>
</organism>
<gene>
    <name evidence="14" type="ORF">GDO78_016305</name>
</gene>
<keyword evidence="9 12" id="KW-0675">Receptor</keyword>
<name>A0A8J6BBF3_ELECQ</name>